<feature type="region of interest" description="Disordered" evidence="1">
    <location>
        <begin position="1"/>
        <end position="49"/>
    </location>
</feature>
<sequence length="49" mass="5172">MALRARGSPHCVGSARRRPTSASLAASEPRGWSSGSGRTPALSRGDRRH</sequence>
<keyword evidence="3" id="KW-1185">Reference proteome</keyword>
<name>A0A401TWE3_CHIPU</name>
<organism evidence="2 3">
    <name type="scientific">Chiloscyllium punctatum</name>
    <name type="common">Brownbanded bambooshark</name>
    <name type="synonym">Hemiscyllium punctatum</name>
    <dbReference type="NCBI Taxonomy" id="137246"/>
    <lineage>
        <taxon>Eukaryota</taxon>
        <taxon>Metazoa</taxon>
        <taxon>Chordata</taxon>
        <taxon>Craniata</taxon>
        <taxon>Vertebrata</taxon>
        <taxon>Chondrichthyes</taxon>
        <taxon>Elasmobranchii</taxon>
        <taxon>Galeomorphii</taxon>
        <taxon>Galeoidea</taxon>
        <taxon>Orectolobiformes</taxon>
        <taxon>Hemiscylliidae</taxon>
        <taxon>Chiloscyllium</taxon>
    </lineage>
</organism>
<evidence type="ECO:0000256" key="1">
    <source>
        <dbReference type="SAM" id="MobiDB-lite"/>
    </source>
</evidence>
<reference evidence="2 3" key="1">
    <citation type="journal article" date="2018" name="Nat. Ecol. Evol.">
        <title>Shark genomes provide insights into elasmobranch evolution and the origin of vertebrates.</title>
        <authorList>
            <person name="Hara Y"/>
            <person name="Yamaguchi K"/>
            <person name="Onimaru K"/>
            <person name="Kadota M"/>
            <person name="Koyanagi M"/>
            <person name="Keeley SD"/>
            <person name="Tatsumi K"/>
            <person name="Tanaka K"/>
            <person name="Motone F"/>
            <person name="Kageyama Y"/>
            <person name="Nozu R"/>
            <person name="Adachi N"/>
            <person name="Nishimura O"/>
            <person name="Nakagawa R"/>
            <person name="Tanegashima C"/>
            <person name="Kiyatake I"/>
            <person name="Matsumoto R"/>
            <person name="Murakumo K"/>
            <person name="Nishida K"/>
            <person name="Terakita A"/>
            <person name="Kuratani S"/>
            <person name="Sato K"/>
            <person name="Hyodo S Kuraku.S."/>
        </authorList>
    </citation>
    <scope>NUCLEOTIDE SEQUENCE [LARGE SCALE GENOMIC DNA]</scope>
</reference>
<proteinExistence type="predicted"/>
<accession>A0A401TWE3</accession>
<dbReference type="EMBL" id="BEZZ01203920">
    <property type="protein sequence ID" value="GCC46973.1"/>
    <property type="molecule type" value="Genomic_DNA"/>
</dbReference>
<feature type="non-terminal residue" evidence="2">
    <location>
        <position position="49"/>
    </location>
</feature>
<gene>
    <name evidence="2" type="ORF">chiPu_0031212</name>
</gene>
<protein>
    <submittedName>
        <fullName evidence="2">Uncharacterized protein</fullName>
    </submittedName>
</protein>
<evidence type="ECO:0000313" key="3">
    <source>
        <dbReference type="Proteomes" id="UP000287033"/>
    </source>
</evidence>
<evidence type="ECO:0000313" key="2">
    <source>
        <dbReference type="EMBL" id="GCC46973.1"/>
    </source>
</evidence>
<comment type="caution">
    <text evidence="2">The sequence shown here is derived from an EMBL/GenBank/DDBJ whole genome shotgun (WGS) entry which is preliminary data.</text>
</comment>
<dbReference type="AlphaFoldDB" id="A0A401TWE3"/>
<dbReference type="Proteomes" id="UP000287033">
    <property type="component" value="Unassembled WGS sequence"/>
</dbReference>